<dbReference type="EMBL" id="MOBU01000003">
    <property type="protein sequence ID" value="RON71485.1"/>
    <property type="molecule type" value="Genomic_DNA"/>
</dbReference>
<protein>
    <submittedName>
        <fullName evidence="2">Uncharacterized protein</fullName>
    </submittedName>
</protein>
<proteinExistence type="predicted"/>
<accession>A0A423LT62</accession>
<dbReference type="AlphaFoldDB" id="A0A423LT62"/>
<reference evidence="2 3" key="1">
    <citation type="submission" date="2016-10" db="EMBL/GenBank/DDBJ databases">
        <title>Comparative genome analysis of multiple Pseudomonas spp. focuses on biocontrol and plant growth promoting traits.</title>
        <authorList>
            <person name="Tao X.-Y."/>
            <person name="Taylor C.G."/>
        </authorList>
    </citation>
    <scope>NUCLEOTIDE SEQUENCE [LARGE SCALE GENOMIC DNA]</scope>
    <source>
        <strain evidence="2 3">24D3</strain>
    </source>
</reference>
<evidence type="ECO:0000256" key="1">
    <source>
        <dbReference type="SAM" id="MobiDB-lite"/>
    </source>
</evidence>
<sequence length="77" mass="8321">MNTTLVLANAIALAILVGFHFSPEKGAPVAQRMPHYLQVQKTPQLAVLSNQSVEPRVASSPEPEQTLSAHASDRLVF</sequence>
<dbReference type="RefSeq" id="WP_123530335.1">
    <property type="nucleotide sequence ID" value="NZ_MOBU01000003.1"/>
</dbReference>
<evidence type="ECO:0000313" key="3">
    <source>
        <dbReference type="Proteomes" id="UP000285757"/>
    </source>
</evidence>
<organism evidence="2 3">
    <name type="scientific">Pseudomonas fluorescens</name>
    <dbReference type="NCBI Taxonomy" id="294"/>
    <lineage>
        <taxon>Bacteria</taxon>
        <taxon>Pseudomonadati</taxon>
        <taxon>Pseudomonadota</taxon>
        <taxon>Gammaproteobacteria</taxon>
        <taxon>Pseudomonadales</taxon>
        <taxon>Pseudomonadaceae</taxon>
        <taxon>Pseudomonas</taxon>
    </lineage>
</organism>
<gene>
    <name evidence="2" type="ORF">BK671_04795</name>
</gene>
<dbReference type="Proteomes" id="UP000285757">
    <property type="component" value="Unassembled WGS sequence"/>
</dbReference>
<comment type="caution">
    <text evidence="2">The sequence shown here is derived from an EMBL/GenBank/DDBJ whole genome shotgun (WGS) entry which is preliminary data.</text>
</comment>
<feature type="region of interest" description="Disordered" evidence="1">
    <location>
        <begin position="51"/>
        <end position="77"/>
    </location>
</feature>
<name>A0A423LT62_PSEFL</name>
<evidence type="ECO:0000313" key="2">
    <source>
        <dbReference type="EMBL" id="RON71485.1"/>
    </source>
</evidence>